<evidence type="ECO:0000313" key="11">
    <source>
        <dbReference type="RefSeq" id="XP_031573365.1"/>
    </source>
</evidence>
<sequence length="515" mass="55802">MSSNSSEIEHGVGQSLLVALLGKSLDQLFLLLMGIFVFFMQVGFAFLEAGSVRSKNTTNILIKNVLDVFIGGMAYWLFGYAFAYGSEGNSFIGYNYFALSYVPSSVYAHWFFQFVFAATASTIVSGAMAERTEFRSYIVYSIFLTGFIYPVVAHWAWDPKGWLYVGTHFYSIDGSTKYEVSYMDFAGSAVVHVVGGVCALVGAILVGPRIGRFDEWGRPMVIQGHTVPMAALGGFILFFGFLAFNGGSQGQISHEKDADIVSLAIVNTIISGGGGAVTAMAVKRMGFAEKKWSLLVTINGGLTGMVAVCAGANVYRPYCALVVGVLAGLTYMIWSWVVLKMKADDPVDAVAVHFGGGVWGTLAAPLLAYKTGVVYSWNLVSLMNFGWNLAGLVSIAVWSLGCSLIMFGIMRLTKQLRVAEDIEIKGLDIPKHGEPAYPQASYGDGWTYPPMFNALSPSRLNGLDIRDNQQSANGASDVNTNELQMNVMRAGVPNLGAELDNKTQNRKSCELDEKL</sequence>
<feature type="transmembrane region" description="Helical" evidence="8">
    <location>
        <begin position="68"/>
        <end position="86"/>
    </location>
</feature>
<dbReference type="GO" id="GO:0097272">
    <property type="term" value="P:ammonium homeostasis"/>
    <property type="evidence" value="ECO:0007669"/>
    <property type="project" value="TreeGrafter"/>
</dbReference>
<evidence type="ECO:0000256" key="7">
    <source>
        <dbReference type="ARBA" id="ARBA00023177"/>
    </source>
</evidence>
<feature type="transmembrane region" description="Helical" evidence="8">
    <location>
        <begin position="106"/>
        <end position="125"/>
    </location>
</feature>
<dbReference type="NCBIfam" id="TIGR00836">
    <property type="entry name" value="amt"/>
    <property type="match status" value="1"/>
</dbReference>
<evidence type="ECO:0000256" key="3">
    <source>
        <dbReference type="ARBA" id="ARBA00022448"/>
    </source>
</evidence>
<dbReference type="InterPro" id="IPR018047">
    <property type="entry name" value="Ammonium_transpt_CS"/>
</dbReference>
<evidence type="ECO:0000256" key="2">
    <source>
        <dbReference type="ARBA" id="ARBA00005887"/>
    </source>
</evidence>
<comment type="similarity">
    <text evidence="2 8">Belongs to the ammonia transporter channel (TC 1.A.11.2) family.</text>
</comment>
<comment type="subcellular location">
    <subcellularLocation>
        <location evidence="8">Cell membrane</location>
        <topology evidence="8">Multi-pass membrane protein</topology>
    </subcellularLocation>
    <subcellularLocation>
        <location evidence="1">Membrane</location>
        <topology evidence="1">Multi-pass membrane protein</topology>
    </subcellularLocation>
</comment>
<dbReference type="InParanoid" id="A0A6P8J8T4"/>
<keyword evidence="6 8" id="KW-0472">Membrane</keyword>
<feature type="transmembrane region" description="Helical" evidence="8">
    <location>
        <begin position="260"/>
        <end position="282"/>
    </location>
</feature>
<feature type="transmembrane region" description="Helical" evidence="8">
    <location>
        <begin position="28"/>
        <end position="47"/>
    </location>
</feature>
<dbReference type="InterPro" id="IPR029020">
    <property type="entry name" value="Ammonium/urea_transptr"/>
</dbReference>
<evidence type="ECO:0000313" key="10">
    <source>
        <dbReference type="Proteomes" id="UP000515163"/>
    </source>
</evidence>
<keyword evidence="10" id="KW-1185">Reference proteome</keyword>
<dbReference type="KEGG" id="aten:116307317"/>
<keyword evidence="7 8" id="KW-0924">Ammonia transport</keyword>
<evidence type="ECO:0000256" key="1">
    <source>
        <dbReference type="ARBA" id="ARBA00004141"/>
    </source>
</evidence>
<evidence type="ECO:0000256" key="6">
    <source>
        <dbReference type="ARBA" id="ARBA00023136"/>
    </source>
</evidence>
<feature type="transmembrane region" description="Helical" evidence="8">
    <location>
        <begin position="185"/>
        <end position="206"/>
    </location>
</feature>
<dbReference type="GO" id="GO:0005886">
    <property type="term" value="C:plasma membrane"/>
    <property type="evidence" value="ECO:0007669"/>
    <property type="project" value="UniProtKB-SubCell"/>
</dbReference>
<dbReference type="OrthoDB" id="534912at2759"/>
<dbReference type="InterPro" id="IPR024041">
    <property type="entry name" value="NH4_transpt_AmtB-like_dom"/>
</dbReference>
<reference evidence="11" key="1">
    <citation type="submission" date="2025-08" db="UniProtKB">
        <authorList>
            <consortium name="RefSeq"/>
        </authorList>
    </citation>
    <scope>IDENTIFICATION</scope>
    <source>
        <tissue evidence="11">Tentacle</tissue>
    </source>
</reference>
<feature type="transmembrane region" description="Helical" evidence="8">
    <location>
        <begin position="137"/>
        <end position="157"/>
    </location>
</feature>
<feature type="transmembrane region" description="Helical" evidence="8">
    <location>
        <begin position="389"/>
        <end position="409"/>
    </location>
</feature>
<dbReference type="Pfam" id="PF00909">
    <property type="entry name" value="Ammonium_transp"/>
    <property type="match status" value="1"/>
</dbReference>
<gene>
    <name evidence="11" type="primary">LOC116307317</name>
</gene>
<dbReference type="RefSeq" id="XP_031573365.1">
    <property type="nucleotide sequence ID" value="XM_031717505.1"/>
</dbReference>
<organism evidence="10 11">
    <name type="scientific">Actinia tenebrosa</name>
    <name type="common">Australian red waratah sea anemone</name>
    <dbReference type="NCBI Taxonomy" id="6105"/>
    <lineage>
        <taxon>Eukaryota</taxon>
        <taxon>Metazoa</taxon>
        <taxon>Cnidaria</taxon>
        <taxon>Anthozoa</taxon>
        <taxon>Hexacorallia</taxon>
        <taxon>Actiniaria</taxon>
        <taxon>Actiniidae</taxon>
        <taxon>Actinia</taxon>
    </lineage>
</organism>
<feature type="transmembrane region" description="Helical" evidence="8">
    <location>
        <begin position="294"/>
        <end position="315"/>
    </location>
</feature>
<keyword evidence="4 8" id="KW-0812">Transmembrane</keyword>
<dbReference type="FunFam" id="1.10.3430.10:FF:000010">
    <property type="entry name" value="Ammonium transporter"/>
    <property type="match status" value="1"/>
</dbReference>
<accession>A0A6P8J8T4</accession>
<feature type="domain" description="Ammonium transporter AmtB-like" evidence="9">
    <location>
        <begin position="29"/>
        <end position="437"/>
    </location>
</feature>
<dbReference type="SUPFAM" id="SSF111352">
    <property type="entry name" value="Ammonium transporter"/>
    <property type="match status" value="1"/>
</dbReference>
<dbReference type="GO" id="GO:0008519">
    <property type="term" value="F:ammonium channel activity"/>
    <property type="evidence" value="ECO:0007669"/>
    <property type="project" value="InterPro"/>
</dbReference>
<feature type="transmembrane region" description="Helical" evidence="8">
    <location>
        <begin position="227"/>
        <end position="248"/>
    </location>
</feature>
<protein>
    <recommendedName>
        <fullName evidence="8">Ammonium transporter</fullName>
    </recommendedName>
</protein>
<evidence type="ECO:0000256" key="5">
    <source>
        <dbReference type="ARBA" id="ARBA00022989"/>
    </source>
</evidence>
<keyword evidence="3 8" id="KW-0813">Transport</keyword>
<dbReference type="PANTHER" id="PTHR11730">
    <property type="entry name" value="AMMONIUM TRANSPORTER"/>
    <property type="match status" value="1"/>
</dbReference>
<keyword evidence="5 8" id="KW-1133">Transmembrane helix</keyword>
<name>A0A6P8J8T4_ACTTE</name>
<feature type="transmembrane region" description="Helical" evidence="8">
    <location>
        <begin position="351"/>
        <end position="369"/>
    </location>
</feature>
<evidence type="ECO:0000256" key="8">
    <source>
        <dbReference type="RuleBase" id="RU362002"/>
    </source>
</evidence>
<evidence type="ECO:0000256" key="4">
    <source>
        <dbReference type="ARBA" id="ARBA00022692"/>
    </source>
</evidence>
<dbReference type="Proteomes" id="UP000515163">
    <property type="component" value="Unplaced"/>
</dbReference>
<dbReference type="Gene3D" id="1.10.3430.10">
    <property type="entry name" value="Ammonium transporter AmtB like domains"/>
    <property type="match status" value="1"/>
</dbReference>
<dbReference type="InterPro" id="IPR001905">
    <property type="entry name" value="Ammonium_transpt"/>
</dbReference>
<dbReference type="PANTHER" id="PTHR11730:SF6">
    <property type="entry name" value="AMMONIUM TRANSPORTER"/>
    <property type="match status" value="1"/>
</dbReference>
<dbReference type="GeneID" id="116307317"/>
<dbReference type="AlphaFoldDB" id="A0A6P8J8T4"/>
<dbReference type="PROSITE" id="PS01219">
    <property type="entry name" value="AMMONIUM_TRANSP"/>
    <property type="match status" value="1"/>
</dbReference>
<evidence type="ECO:0000259" key="9">
    <source>
        <dbReference type="Pfam" id="PF00909"/>
    </source>
</evidence>
<feature type="transmembrane region" description="Helical" evidence="8">
    <location>
        <begin position="321"/>
        <end position="339"/>
    </location>
</feature>
<proteinExistence type="inferred from homology"/>